<dbReference type="PANTHER" id="PTHR30224">
    <property type="entry name" value="ELECTRON TRANSPORT PROTEIN"/>
    <property type="match status" value="1"/>
</dbReference>
<keyword evidence="5" id="KW-1133">Transmembrane helix</keyword>
<dbReference type="Pfam" id="PF12801">
    <property type="entry name" value="Fer4_5"/>
    <property type="match status" value="2"/>
</dbReference>
<feature type="transmembrane region" description="Helical" evidence="5">
    <location>
        <begin position="602"/>
        <end position="621"/>
    </location>
</feature>
<evidence type="ECO:0000256" key="1">
    <source>
        <dbReference type="ARBA" id="ARBA00004236"/>
    </source>
</evidence>
<gene>
    <name evidence="8" type="ORF">ACFO0J_16560</name>
</gene>
<proteinExistence type="predicted"/>
<keyword evidence="2" id="KW-1003">Cell membrane</keyword>
<feature type="signal peptide" evidence="6">
    <location>
        <begin position="1"/>
        <end position="35"/>
    </location>
</feature>
<dbReference type="SUPFAM" id="SSF54862">
    <property type="entry name" value="4Fe-4S ferredoxins"/>
    <property type="match status" value="1"/>
</dbReference>
<reference evidence="9" key="1">
    <citation type="journal article" date="2019" name="Int. J. Syst. Evol. Microbiol.">
        <title>The Global Catalogue of Microorganisms (GCM) 10K type strain sequencing project: providing services to taxonomists for standard genome sequencing and annotation.</title>
        <authorList>
            <consortium name="The Broad Institute Genomics Platform"/>
            <consortium name="The Broad Institute Genome Sequencing Center for Infectious Disease"/>
            <person name="Wu L."/>
            <person name="Ma J."/>
        </authorList>
    </citation>
    <scope>NUCLEOTIDE SEQUENCE [LARGE SCALE GENOMIC DNA]</scope>
    <source>
        <strain evidence="9">CGMCC 1.19029</strain>
    </source>
</reference>
<evidence type="ECO:0000256" key="3">
    <source>
        <dbReference type="ARBA" id="ARBA00023136"/>
    </source>
</evidence>
<dbReference type="PANTHER" id="PTHR30224:SF4">
    <property type="entry name" value="ELECTRON TRANSPORT PROTEIN YCCM-RELATED"/>
    <property type="match status" value="1"/>
</dbReference>
<evidence type="ECO:0000256" key="4">
    <source>
        <dbReference type="SAM" id="MobiDB-lite"/>
    </source>
</evidence>
<keyword evidence="6" id="KW-0732">Signal</keyword>
<feature type="domain" description="4Fe-4S ferredoxin-type" evidence="7">
    <location>
        <begin position="684"/>
        <end position="714"/>
    </location>
</feature>
<sequence>MRRFATPRQSWSSGLIWAASLLLLWSCMIASPAGATHAAAPGAQQAYKFGQSGTSVGVGSRLEAFLGKFQPGDIVPGADRFGPPEGKPVIARAYKGDTLAGYAYVTTDAVNTRGYSSKPIDVLVGLSPDGTILSARLVEHHEPIVLIGIPETKVQAFIDGYVGKNYVKEPPRPGAPPPVDIISGATVTLMVIGDSLTRSVMAVARHHGIGREGGAAQAAPEQKRSVDMEKADIQSWDALLAAGAVSNLRVSVADVNRAFEESGRAGAADRPEPGEPDDTFIDLYAALVSAPGIGRSLLGDAEYNYLRDRLKPGQQAVLIAGNGPYSFKGSGYVRGGVFDRIEVVQEENSFHFTDLDHQRLADLMAAGVPRFKEIALFTVPTDAVFDPTEPWRLQLMVQRVINVKEKAFTAFNLNYTLPQAYTRLDAVAPAPAAQAGAPADAAQAAPSDDEADAAPPLWKQIWVAKTVQIVIVSIALLTLIMVFFFQNQIVKHEVFYRRFRTVFLIFTLFWIGWYAQAQLSVVNVLTFTTSLRTDFSWEYFLMDPIVFILWIATAMSLLFWNRGAFCGWLCPFGALQELTNQAARKLRVPQIKVPHGLNTRLAGLKYLIFLVLFGISLYELGTAEKFAEVEPFKTAIILKFVRDWPFVIFAAVLLLAGLFIERFYCRYLCPLGAALAIPARLRIFDWLRRYKTCGNPCQLCAVDCPVQAINPEGDINPNECIQCLNCQQLYHNDKRCPHLIQKNAKLKRHKAPPPDAGIPGEIVASRKPTVRPRDPSESEPVSSNP</sequence>
<dbReference type="SMART" id="SM00900">
    <property type="entry name" value="FMN_bind"/>
    <property type="match status" value="1"/>
</dbReference>
<dbReference type="PROSITE" id="PS51379">
    <property type="entry name" value="4FE4S_FER_2"/>
    <property type="match status" value="1"/>
</dbReference>
<evidence type="ECO:0000259" key="7">
    <source>
        <dbReference type="PROSITE" id="PS51379"/>
    </source>
</evidence>
<dbReference type="InterPro" id="IPR007329">
    <property type="entry name" value="FMN-bd"/>
</dbReference>
<feature type="transmembrane region" description="Helical" evidence="5">
    <location>
        <begin position="641"/>
        <end position="660"/>
    </location>
</feature>
<keyword evidence="3 5" id="KW-0472">Membrane</keyword>
<feature type="transmembrane region" description="Helical" evidence="5">
    <location>
        <begin position="539"/>
        <end position="560"/>
    </location>
</feature>
<comment type="caution">
    <text evidence="8">The sequence shown here is derived from an EMBL/GenBank/DDBJ whole genome shotgun (WGS) entry which is preliminary data.</text>
</comment>
<name>A0ABV8S564_9BURK</name>
<evidence type="ECO:0000256" key="2">
    <source>
        <dbReference type="ARBA" id="ARBA00022475"/>
    </source>
</evidence>
<accession>A0ABV8S564</accession>
<organism evidence="8 9">
    <name type="scientific">Castellaniella hirudinis</name>
    <dbReference type="NCBI Taxonomy" id="1144617"/>
    <lineage>
        <taxon>Bacteria</taxon>
        <taxon>Pseudomonadati</taxon>
        <taxon>Pseudomonadota</taxon>
        <taxon>Betaproteobacteria</taxon>
        <taxon>Burkholderiales</taxon>
        <taxon>Alcaligenaceae</taxon>
        <taxon>Castellaniella</taxon>
    </lineage>
</organism>
<dbReference type="InterPro" id="IPR017896">
    <property type="entry name" value="4Fe4S_Fe-S-bd"/>
</dbReference>
<evidence type="ECO:0000256" key="5">
    <source>
        <dbReference type="SAM" id="Phobius"/>
    </source>
</evidence>
<protein>
    <submittedName>
        <fullName evidence="8">4Fe-4S binding protein</fullName>
    </submittedName>
</protein>
<feature type="region of interest" description="Disordered" evidence="4">
    <location>
        <begin position="745"/>
        <end position="785"/>
    </location>
</feature>
<feature type="transmembrane region" description="Helical" evidence="5">
    <location>
        <begin position="469"/>
        <end position="490"/>
    </location>
</feature>
<dbReference type="InterPro" id="IPR011399">
    <property type="entry name" value="NosR"/>
</dbReference>
<dbReference type="Proteomes" id="UP001595756">
    <property type="component" value="Unassembled WGS sequence"/>
</dbReference>
<feature type="transmembrane region" description="Helical" evidence="5">
    <location>
        <begin position="502"/>
        <end position="519"/>
    </location>
</feature>
<dbReference type="Pfam" id="PF04205">
    <property type="entry name" value="FMN_bind"/>
    <property type="match status" value="1"/>
</dbReference>
<keyword evidence="5" id="KW-0812">Transmembrane</keyword>
<dbReference type="InterPro" id="IPR052378">
    <property type="entry name" value="NosR_regulator"/>
</dbReference>
<feature type="chain" id="PRO_5046163322" evidence="6">
    <location>
        <begin position="36"/>
        <end position="785"/>
    </location>
</feature>
<evidence type="ECO:0000313" key="9">
    <source>
        <dbReference type="Proteomes" id="UP001595756"/>
    </source>
</evidence>
<evidence type="ECO:0000256" key="6">
    <source>
        <dbReference type="SAM" id="SignalP"/>
    </source>
</evidence>
<dbReference type="RefSeq" id="WP_376814194.1">
    <property type="nucleotide sequence ID" value="NZ_JBHSDY010000011.1"/>
</dbReference>
<evidence type="ECO:0000313" key="8">
    <source>
        <dbReference type="EMBL" id="MFC4299656.1"/>
    </source>
</evidence>
<keyword evidence="9" id="KW-1185">Reference proteome</keyword>
<dbReference type="EMBL" id="JBHSDY010000011">
    <property type="protein sequence ID" value="MFC4299656.1"/>
    <property type="molecule type" value="Genomic_DNA"/>
</dbReference>
<dbReference type="PIRSF" id="PIRSF036354">
    <property type="entry name" value="NosR"/>
    <property type="match status" value="1"/>
</dbReference>
<comment type="subcellular location">
    <subcellularLocation>
        <location evidence="1">Cell membrane</location>
    </subcellularLocation>
</comment>